<sequence length="687" mass="72275">MKIRDLLSADSIELKGKATGKSDVLKQMVDLMVKQGNIKDRDAYEKGVFAREEESTTGIGDGIAIPHCKSDVVEKAGLAAMVLPDGVEFDSIDGQPVHLIFLIAAPNTEDNVHLEVLARLSEMLMGEGFVDSLEKAQSKEEFLSIIDKAESGKLEEEKKKAEAAKTETGYEVLAVTSCPNGVAHTYMAAQALEEAGDKLGIKVKVETRGSGGAKNVLTAEEIKNAKGIVVAADAKVPVDRFDGKPLIQTRVSDGFSRPEELLQKAVKGDAPVFHSAAGANTSSQDEGEKESVGHKIYTSLMAGVSAMLPFVIGGGILTAIAFLIDTILGFGTTGGSNFGSMVPLSALFKYVGGLAMGMMVPVLAGFIAYSIADKPGLAVGFLGGLLASNGNAVAENFAKIWPKNLGGFQNFIDKFAFQQSGNTVSGFLGGIAVGFLAGYIILWLERSTENLPKSVQGIRPMLIYPVVGMFLVMVIMCFVFNPIIGLINNALSVGLTALGKSGLVWLLGLVLAAMMAVDMGGPLNKAAYLVGTGMLATADQLIHQGSQISDPEVQICYIAMAAVMIGGMCPPVGIAIATKLFPKKFNKTEKEGFVSDLVMGASFITEAAIPFAASDPIHVIPSTFVGSAVAGLLSALFGCTLMAPHGGVFVIATIGRWPLFLLAWLIGSLVTAFMLGVLRKDVPAEDR</sequence>
<dbReference type="GO" id="GO:0005886">
    <property type="term" value="C:plasma membrane"/>
    <property type="evidence" value="ECO:0007669"/>
    <property type="project" value="UniProtKB-SubCell"/>
</dbReference>
<gene>
    <name evidence="16" type="ORF">FRC54_09600</name>
</gene>
<dbReference type="PANTHER" id="PTHR30505">
    <property type="entry name" value="FRUCTOSE-LIKE PERMEASE"/>
    <property type="match status" value="1"/>
</dbReference>
<feature type="transmembrane region" description="Helical" evidence="12">
    <location>
        <begin position="659"/>
        <end position="678"/>
    </location>
</feature>
<keyword evidence="8" id="KW-0598">Phosphotransferase system</keyword>
<dbReference type="SUPFAM" id="SSF52794">
    <property type="entry name" value="PTS system IIB component-like"/>
    <property type="match status" value="1"/>
</dbReference>
<dbReference type="FunFam" id="3.40.50.2300:FF:000014">
    <property type="entry name" value="PTS system fructose-like transporter subunit IIB"/>
    <property type="match status" value="1"/>
</dbReference>
<keyword evidence="10 12" id="KW-1133">Transmembrane helix</keyword>
<feature type="transmembrane region" description="Helical" evidence="12">
    <location>
        <begin position="306"/>
        <end position="330"/>
    </location>
</feature>
<dbReference type="InterPro" id="IPR003352">
    <property type="entry name" value="PTS_EIIC"/>
</dbReference>
<dbReference type="PROSITE" id="PS51094">
    <property type="entry name" value="PTS_EIIA_TYPE_2"/>
    <property type="match status" value="1"/>
</dbReference>
<dbReference type="Gene3D" id="3.40.50.2300">
    <property type="match status" value="1"/>
</dbReference>
<evidence type="ECO:0000259" key="14">
    <source>
        <dbReference type="PROSITE" id="PS51099"/>
    </source>
</evidence>
<name>A0A6N7J0T2_9FIRM</name>
<dbReference type="InterPro" id="IPR002178">
    <property type="entry name" value="PTS_EIIA_type-2_dom"/>
</dbReference>
<evidence type="ECO:0000313" key="17">
    <source>
        <dbReference type="Proteomes" id="UP000460257"/>
    </source>
</evidence>
<dbReference type="InterPro" id="IPR006327">
    <property type="entry name" value="PTS_IIC_fruc"/>
</dbReference>
<feature type="domain" description="PTS EIIA type-2" evidence="13">
    <location>
        <begin position="5"/>
        <end position="149"/>
    </location>
</feature>
<dbReference type="SUPFAM" id="SSF55804">
    <property type="entry name" value="Phoshotransferase/anion transport protein"/>
    <property type="match status" value="1"/>
</dbReference>
<keyword evidence="7" id="KW-0808">Transferase</keyword>
<protein>
    <submittedName>
        <fullName evidence="16">PTS fructose transporter subunit IIC</fullName>
    </submittedName>
</protein>
<evidence type="ECO:0000256" key="7">
    <source>
        <dbReference type="ARBA" id="ARBA00022679"/>
    </source>
</evidence>
<dbReference type="GO" id="GO:0090563">
    <property type="term" value="F:protein-phosphocysteine-sugar phosphotransferase activity"/>
    <property type="evidence" value="ECO:0007669"/>
    <property type="project" value="TreeGrafter"/>
</dbReference>
<comment type="subcellular location">
    <subcellularLocation>
        <location evidence="1">Cell inner membrane</location>
        <topology evidence="1">Multi-pass membrane protein</topology>
    </subcellularLocation>
    <subcellularLocation>
        <location evidence="2">Cytoplasm</location>
    </subcellularLocation>
</comment>
<dbReference type="CDD" id="cd00211">
    <property type="entry name" value="PTS_IIA_fru"/>
    <property type="match status" value="1"/>
</dbReference>
<evidence type="ECO:0000256" key="4">
    <source>
        <dbReference type="ARBA" id="ARBA00022475"/>
    </source>
</evidence>
<dbReference type="InterPro" id="IPR003501">
    <property type="entry name" value="PTS_EIIB_2/3"/>
</dbReference>
<evidence type="ECO:0000256" key="2">
    <source>
        <dbReference type="ARBA" id="ARBA00004496"/>
    </source>
</evidence>
<feature type="transmembrane region" description="Helical" evidence="12">
    <location>
        <begin position="350"/>
        <end position="372"/>
    </location>
</feature>
<dbReference type="GO" id="GO:0022877">
    <property type="term" value="F:protein-N(PI)-phosphohistidine-fructose phosphotransferase system transporter activity"/>
    <property type="evidence" value="ECO:0007669"/>
    <property type="project" value="InterPro"/>
</dbReference>
<evidence type="ECO:0000256" key="8">
    <source>
        <dbReference type="ARBA" id="ARBA00022683"/>
    </source>
</evidence>
<dbReference type="InterPro" id="IPR003353">
    <property type="entry name" value="PTS_IIB_fruc"/>
</dbReference>
<dbReference type="InterPro" id="IPR004715">
    <property type="entry name" value="PTS_IIA_fruc"/>
</dbReference>
<dbReference type="GO" id="GO:0005737">
    <property type="term" value="C:cytoplasm"/>
    <property type="evidence" value="ECO:0007669"/>
    <property type="project" value="UniProtKB-SubCell"/>
</dbReference>
<evidence type="ECO:0000256" key="6">
    <source>
        <dbReference type="ARBA" id="ARBA00022597"/>
    </source>
</evidence>
<evidence type="ECO:0000256" key="9">
    <source>
        <dbReference type="ARBA" id="ARBA00022692"/>
    </source>
</evidence>
<reference evidence="16" key="1">
    <citation type="journal article" date="2020" name="Appl. Environ. Microbiol.">
        <title>Medium-Chain Fatty Acid Synthesis by 'Candidatus Weimeria bifida' gen. nov., sp. nov., and 'Candidatus Pseudoramibacter fermentans' sp. nov.</title>
        <authorList>
            <person name="Scarborough M.J."/>
            <person name="Myers K.S."/>
            <person name="Donohue T.J."/>
            <person name="Noguera D.R."/>
        </authorList>
    </citation>
    <scope>NUCLEOTIDE SEQUENCE</scope>
    <source>
        <strain evidence="16">LCO1.1</strain>
    </source>
</reference>
<dbReference type="FunFam" id="3.40.930.10:FF:000009">
    <property type="entry name" value="PTS system, fructose specific IIABC component"/>
    <property type="match status" value="1"/>
</dbReference>
<keyword evidence="4" id="KW-1003">Cell membrane</keyword>
<dbReference type="GO" id="GO:0009401">
    <property type="term" value="P:phosphoenolpyruvate-dependent sugar phosphotransferase system"/>
    <property type="evidence" value="ECO:0007669"/>
    <property type="project" value="UniProtKB-KW"/>
</dbReference>
<feature type="transmembrane region" description="Helical" evidence="12">
    <location>
        <begin position="555"/>
        <end position="581"/>
    </location>
</feature>
<evidence type="ECO:0000259" key="13">
    <source>
        <dbReference type="PROSITE" id="PS51094"/>
    </source>
</evidence>
<evidence type="ECO:0000256" key="5">
    <source>
        <dbReference type="ARBA" id="ARBA00022553"/>
    </source>
</evidence>
<evidence type="ECO:0000256" key="1">
    <source>
        <dbReference type="ARBA" id="ARBA00004429"/>
    </source>
</evidence>
<dbReference type="AlphaFoldDB" id="A0A6N7J0T2"/>
<proteinExistence type="predicted"/>
<evidence type="ECO:0000256" key="10">
    <source>
        <dbReference type="ARBA" id="ARBA00022989"/>
    </source>
</evidence>
<dbReference type="GO" id="GO:0005351">
    <property type="term" value="F:carbohydrate:proton symporter activity"/>
    <property type="evidence" value="ECO:0007669"/>
    <property type="project" value="InterPro"/>
</dbReference>
<dbReference type="NCBIfam" id="TIGR01427">
    <property type="entry name" value="PTS_IIC_fructo"/>
    <property type="match status" value="1"/>
</dbReference>
<dbReference type="PROSITE" id="PS00372">
    <property type="entry name" value="PTS_EIIA_TYPE_2_HIS"/>
    <property type="match status" value="1"/>
</dbReference>
<keyword evidence="17" id="KW-1185">Reference proteome</keyword>
<dbReference type="Pfam" id="PF00359">
    <property type="entry name" value="PTS_EIIA_2"/>
    <property type="match status" value="1"/>
</dbReference>
<dbReference type="PROSITE" id="PS51099">
    <property type="entry name" value="PTS_EIIB_TYPE_2"/>
    <property type="match status" value="1"/>
</dbReference>
<keyword evidence="9 12" id="KW-0812">Transmembrane</keyword>
<dbReference type="PANTHER" id="PTHR30505:SF28">
    <property type="entry name" value="PTS SYSTEM 2-O-ALPHA-MANNOSYL-D-GLYCERATE-SPECIFIC EIIABC COMPONENT"/>
    <property type="match status" value="1"/>
</dbReference>
<feature type="transmembrane region" description="Helical" evidence="12">
    <location>
        <begin position="462"/>
        <end position="484"/>
    </location>
</feature>
<dbReference type="InterPro" id="IPR013011">
    <property type="entry name" value="PTS_EIIB_2"/>
</dbReference>
<dbReference type="PROSITE" id="PS51104">
    <property type="entry name" value="PTS_EIIC_TYPE_2"/>
    <property type="match status" value="1"/>
</dbReference>
<keyword evidence="11 12" id="KW-0472">Membrane</keyword>
<evidence type="ECO:0000256" key="3">
    <source>
        <dbReference type="ARBA" id="ARBA00022448"/>
    </source>
</evidence>
<keyword evidence="5" id="KW-0597">Phosphoprotein</keyword>
<keyword evidence="6" id="KW-0762">Sugar transport</keyword>
<keyword evidence="3" id="KW-0813">Transport</keyword>
<evidence type="ECO:0000256" key="11">
    <source>
        <dbReference type="ARBA" id="ARBA00023136"/>
    </source>
</evidence>
<dbReference type="InterPro" id="IPR016152">
    <property type="entry name" value="PTrfase/Anion_transptr"/>
</dbReference>
<evidence type="ECO:0000313" key="16">
    <source>
        <dbReference type="EMBL" id="MQN02132.1"/>
    </source>
</evidence>
<feature type="transmembrane region" description="Helical" evidence="12">
    <location>
        <begin position="424"/>
        <end position="442"/>
    </location>
</feature>
<dbReference type="CDD" id="cd05569">
    <property type="entry name" value="PTS_IIB_fructose"/>
    <property type="match status" value="1"/>
</dbReference>
<dbReference type="Proteomes" id="UP000460257">
    <property type="component" value="Unassembled WGS sequence"/>
</dbReference>
<dbReference type="NCBIfam" id="TIGR00829">
    <property type="entry name" value="FRU"/>
    <property type="match status" value="1"/>
</dbReference>
<accession>A0A6N7J0T2</accession>
<feature type="domain" description="PTS EIIB type-2" evidence="14">
    <location>
        <begin position="172"/>
        <end position="267"/>
    </location>
</feature>
<evidence type="ECO:0000256" key="12">
    <source>
        <dbReference type="SAM" id="Phobius"/>
    </source>
</evidence>
<dbReference type="InterPro" id="IPR050864">
    <property type="entry name" value="Bacterial_PTS_Sugar_Transport"/>
</dbReference>
<dbReference type="Pfam" id="PF02302">
    <property type="entry name" value="PTS_IIB"/>
    <property type="match status" value="1"/>
</dbReference>
<dbReference type="InterPro" id="IPR036095">
    <property type="entry name" value="PTS_EIIB-like_sf"/>
</dbReference>
<dbReference type="Gene3D" id="3.40.930.10">
    <property type="entry name" value="Mannitol-specific EII, Chain A"/>
    <property type="match status" value="1"/>
</dbReference>
<organism evidence="16 17">
    <name type="scientific">Candidatus Weimeria bifida</name>
    <dbReference type="NCBI Taxonomy" id="2599074"/>
    <lineage>
        <taxon>Bacteria</taxon>
        <taxon>Bacillati</taxon>
        <taxon>Bacillota</taxon>
        <taxon>Clostridia</taxon>
        <taxon>Lachnospirales</taxon>
        <taxon>Lachnospiraceae</taxon>
        <taxon>Candidatus Weimeria</taxon>
    </lineage>
</organism>
<dbReference type="NCBIfam" id="TIGR00848">
    <property type="entry name" value="fruA"/>
    <property type="match status" value="1"/>
</dbReference>
<feature type="transmembrane region" description="Helical" evidence="12">
    <location>
        <begin position="625"/>
        <end position="652"/>
    </location>
</feature>
<dbReference type="InterPro" id="IPR013014">
    <property type="entry name" value="PTS_EIIC_2"/>
</dbReference>
<comment type="caution">
    <text evidence="16">The sequence shown here is derived from an EMBL/GenBank/DDBJ whole genome shotgun (WGS) entry which is preliminary data.</text>
</comment>
<evidence type="ECO:0000259" key="15">
    <source>
        <dbReference type="PROSITE" id="PS51104"/>
    </source>
</evidence>
<feature type="domain" description="PTS EIIC type-2" evidence="15">
    <location>
        <begin position="296"/>
        <end position="687"/>
    </location>
</feature>
<dbReference type="EMBL" id="VOGC01000007">
    <property type="protein sequence ID" value="MQN02132.1"/>
    <property type="molecule type" value="Genomic_DNA"/>
</dbReference>
<dbReference type="Pfam" id="PF02378">
    <property type="entry name" value="PTS_EIIC"/>
    <property type="match status" value="1"/>
</dbReference>
<feature type="transmembrane region" description="Helical" evidence="12">
    <location>
        <begin position="490"/>
        <end position="514"/>
    </location>
</feature>